<dbReference type="Proteomes" id="UP000182661">
    <property type="component" value="Unassembled WGS sequence"/>
</dbReference>
<sequence>MIPVALSAVVMMTSVVPLQAAPFVPAQVSTERASDVINVQQSWRDRNNRNYRRPGVRERRILRQRGYYRQGGNAYYNGHRGYRERRPGYRQHNGVWFPLGAFAAGAIIGGAIADRPVRYGGSHVGWCQNRYRSYRVSDNSYQPNSGPRRACNSPY</sequence>
<evidence type="ECO:0000256" key="7">
    <source>
        <dbReference type="SAM" id="SignalP"/>
    </source>
</evidence>
<keyword evidence="7" id="KW-0732">Signal</keyword>
<keyword evidence="9" id="KW-1185">Reference proteome</keyword>
<keyword evidence="4" id="KW-1003">Cell membrane</keyword>
<dbReference type="AlphaFoldDB" id="A0A657LQM1"/>
<dbReference type="GO" id="GO:0016020">
    <property type="term" value="C:membrane"/>
    <property type="evidence" value="ECO:0007669"/>
    <property type="project" value="UniProtKB-SubCell"/>
</dbReference>
<keyword evidence="5" id="KW-0430">Lectin</keyword>
<proteinExistence type="inferred from homology"/>
<comment type="subcellular location">
    <subcellularLocation>
        <location evidence="1">Membrane</location>
        <topology evidence="1">Single-pass membrane protein</topology>
    </subcellularLocation>
</comment>
<evidence type="ECO:0000256" key="4">
    <source>
        <dbReference type="ARBA" id="ARBA00022475"/>
    </source>
</evidence>
<dbReference type="EMBL" id="LSRP01000102">
    <property type="protein sequence ID" value="OJF93991.1"/>
    <property type="molecule type" value="Genomic_DNA"/>
</dbReference>
<keyword evidence="4" id="KW-0472">Membrane</keyword>
<comment type="similarity">
    <text evidence="2">Belongs to the BA14k family.</text>
</comment>
<evidence type="ECO:0000256" key="3">
    <source>
        <dbReference type="ARBA" id="ARBA00020552"/>
    </source>
</evidence>
<dbReference type="OrthoDB" id="8117189at2"/>
<evidence type="ECO:0000256" key="1">
    <source>
        <dbReference type="ARBA" id="ARBA00004167"/>
    </source>
</evidence>
<dbReference type="RefSeq" id="WP_071834310.1">
    <property type="nucleotide sequence ID" value="NZ_LSRP01000102.1"/>
</dbReference>
<dbReference type="InterPro" id="IPR012413">
    <property type="entry name" value="BA14K"/>
</dbReference>
<organism evidence="8 9">
    <name type="scientific">Pararhizobium antarcticum</name>
    <dbReference type="NCBI Taxonomy" id="1798805"/>
    <lineage>
        <taxon>Bacteria</taxon>
        <taxon>Pseudomonadati</taxon>
        <taxon>Pseudomonadota</taxon>
        <taxon>Alphaproteobacteria</taxon>
        <taxon>Hyphomicrobiales</taxon>
        <taxon>Rhizobiaceae</taxon>
        <taxon>Rhizobium/Agrobacterium group</taxon>
        <taxon>Pararhizobium</taxon>
    </lineage>
</organism>
<evidence type="ECO:0000256" key="6">
    <source>
        <dbReference type="ARBA" id="ARBA00025321"/>
    </source>
</evidence>
<protein>
    <recommendedName>
        <fullName evidence="3">Lectin-like protein BA14k</fullName>
    </recommendedName>
</protein>
<evidence type="ECO:0000256" key="2">
    <source>
        <dbReference type="ARBA" id="ARBA00010270"/>
    </source>
</evidence>
<reference evidence="8 9" key="1">
    <citation type="submission" date="2016-02" db="EMBL/GenBank/DDBJ databases">
        <title>Genome sequencing of a beta-galactosidase producing bacteria Rhizobium sp. 59.</title>
        <authorList>
            <person name="Wang D."/>
            <person name="Kot W."/>
            <person name="Qin Y."/>
            <person name="Hansen L."/>
            <person name="Naqvi K."/>
            <person name="Rensing C."/>
        </authorList>
    </citation>
    <scope>NUCLEOTIDE SEQUENCE [LARGE SCALE GENOMIC DNA]</scope>
    <source>
        <strain evidence="8 9">59</strain>
    </source>
</reference>
<dbReference type="Pfam" id="PF07886">
    <property type="entry name" value="BA14K"/>
    <property type="match status" value="1"/>
</dbReference>
<evidence type="ECO:0000313" key="8">
    <source>
        <dbReference type="EMBL" id="OJF93991.1"/>
    </source>
</evidence>
<feature type="chain" id="PRO_5025019530" description="Lectin-like protein BA14k" evidence="7">
    <location>
        <begin position="21"/>
        <end position="155"/>
    </location>
</feature>
<evidence type="ECO:0000313" key="9">
    <source>
        <dbReference type="Proteomes" id="UP000182661"/>
    </source>
</evidence>
<evidence type="ECO:0000256" key="5">
    <source>
        <dbReference type="ARBA" id="ARBA00022734"/>
    </source>
</evidence>
<dbReference type="GO" id="GO:0030246">
    <property type="term" value="F:carbohydrate binding"/>
    <property type="evidence" value="ECO:0007669"/>
    <property type="project" value="UniProtKB-KW"/>
</dbReference>
<feature type="signal peptide" evidence="7">
    <location>
        <begin position="1"/>
        <end position="20"/>
    </location>
</feature>
<accession>A0A657LQM1</accession>
<name>A0A657LQM1_9HYPH</name>
<comment type="function">
    <text evidence="6">Has immunoglobulin-binding and hemagglutination properties, and can bind to mannose. Essential for virulence. May be involved in LPS biosynthesis or polysaccharide transport.</text>
</comment>
<gene>
    <name evidence="8" type="ORF">AX760_20890</name>
</gene>
<comment type="caution">
    <text evidence="8">The sequence shown here is derived from an EMBL/GenBank/DDBJ whole genome shotgun (WGS) entry which is preliminary data.</text>
</comment>